<dbReference type="NCBIfam" id="TIGR00174">
    <property type="entry name" value="miaA"/>
    <property type="match status" value="1"/>
</dbReference>
<dbReference type="GO" id="GO:0006400">
    <property type="term" value="P:tRNA modification"/>
    <property type="evidence" value="ECO:0007669"/>
    <property type="project" value="TreeGrafter"/>
</dbReference>
<feature type="site" description="Interaction with substrate tRNA" evidence="10">
    <location>
        <position position="130"/>
    </location>
</feature>
<keyword evidence="4 10" id="KW-0808">Transferase</keyword>
<dbReference type="PANTHER" id="PTHR11088:SF60">
    <property type="entry name" value="TRNA DIMETHYLALLYLTRANSFERASE"/>
    <property type="match status" value="1"/>
</dbReference>
<protein>
    <recommendedName>
        <fullName evidence="10">tRNA dimethylallyltransferase</fullName>
        <ecNumber evidence="10">2.5.1.75</ecNumber>
    </recommendedName>
    <alternativeName>
        <fullName evidence="10">Dimethylallyl diphosphate:tRNA dimethylallyltransferase</fullName>
        <shortName evidence="10">DMAPP:tRNA dimethylallyltransferase</shortName>
        <shortName evidence="10">DMATase</shortName>
    </alternativeName>
    <alternativeName>
        <fullName evidence="10">Isopentenyl-diphosphate:tRNA isopentenyltransferase</fullName>
        <shortName evidence="10">IPP transferase</shortName>
        <shortName evidence="10">IPPT</shortName>
        <shortName evidence="10">IPTase</shortName>
    </alternativeName>
</protein>
<evidence type="ECO:0000256" key="5">
    <source>
        <dbReference type="ARBA" id="ARBA00022694"/>
    </source>
</evidence>
<dbReference type="HAMAP" id="MF_00185">
    <property type="entry name" value="IPP_trans"/>
    <property type="match status" value="1"/>
</dbReference>
<comment type="similarity">
    <text evidence="3 10 13">Belongs to the IPP transferase family.</text>
</comment>
<dbReference type="OrthoDB" id="9776390at2"/>
<organism evidence="14 15">
    <name type="scientific">Pseudohoeflea suaedae</name>
    <dbReference type="NCBI Taxonomy" id="877384"/>
    <lineage>
        <taxon>Bacteria</taxon>
        <taxon>Pseudomonadati</taxon>
        <taxon>Pseudomonadota</taxon>
        <taxon>Alphaproteobacteria</taxon>
        <taxon>Hyphomicrobiales</taxon>
        <taxon>Rhizobiaceae</taxon>
        <taxon>Pseudohoeflea</taxon>
    </lineage>
</organism>
<dbReference type="Pfam" id="PF01715">
    <property type="entry name" value="IPPT"/>
    <property type="match status" value="1"/>
</dbReference>
<keyword evidence="7 10" id="KW-0067">ATP-binding</keyword>
<dbReference type="Proteomes" id="UP000295131">
    <property type="component" value="Unassembled WGS sequence"/>
</dbReference>
<dbReference type="InterPro" id="IPR039657">
    <property type="entry name" value="Dimethylallyltransferase"/>
</dbReference>
<feature type="binding site" evidence="10">
    <location>
        <begin position="19"/>
        <end position="24"/>
    </location>
    <ligand>
        <name>substrate</name>
    </ligand>
</feature>
<reference evidence="14 15" key="1">
    <citation type="journal article" date="2013" name="Int. J. Syst. Evol. Microbiol.">
        <title>Hoeflea suaedae sp. nov., an endophytic bacterium isolated from the root of the halophyte Suaeda maritima.</title>
        <authorList>
            <person name="Chung E.J."/>
            <person name="Park J.A."/>
            <person name="Pramanik P."/>
            <person name="Bibi F."/>
            <person name="Jeon C.O."/>
            <person name="Chung Y.R."/>
        </authorList>
    </citation>
    <scope>NUCLEOTIDE SEQUENCE [LARGE SCALE GENOMIC DNA]</scope>
    <source>
        <strain evidence="14 15">YC6898</strain>
    </source>
</reference>
<dbReference type="SUPFAM" id="SSF52540">
    <property type="entry name" value="P-loop containing nucleoside triphosphate hydrolases"/>
    <property type="match status" value="2"/>
</dbReference>
<evidence type="ECO:0000256" key="6">
    <source>
        <dbReference type="ARBA" id="ARBA00022741"/>
    </source>
</evidence>
<keyword evidence="6 10" id="KW-0547">Nucleotide-binding</keyword>
<feature type="site" description="Interaction with substrate tRNA" evidence="10">
    <location>
        <position position="108"/>
    </location>
</feature>
<evidence type="ECO:0000313" key="15">
    <source>
        <dbReference type="Proteomes" id="UP000295131"/>
    </source>
</evidence>
<evidence type="ECO:0000256" key="13">
    <source>
        <dbReference type="RuleBase" id="RU003785"/>
    </source>
</evidence>
<evidence type="ECO:0000256" key="7">
    <source>
        <dbReference type="ARBA" id="ARBA00022840"/>
    </source>
</evidence>
<evidence type="ECO:0000256" key="9">
    <source>
        <dbReference type="ARBA" id="ARBA00049563"/>
    </source>
</evidence>
<name>A0A4R5PH48_9HYPH</name>
<keyword evidence="15" id="KW-1185">Reference proteome</keyword>
<evidence type="ECO:0000313" key="14">
    <source>
        <dbReference type="EMBL" id="TDH34208.1"/>
    </source>
</evidence>
<dbReference type="Gene3D" id="3.40.50.300">
    <property type="entry name" value="P-loop containing nucleotide triphosphate hydrolases"/>
    <property type="match status" value="1"/>
</dbReference>
<evidence type="ECO:0000256" key="12">
    <source>
        <dbReference type="RuleBase" id="RU003784"/>
    </source>
</evidence>
<comment type="caution">
    <text evidence="14">The sequence shown here is derived from an EMBL/GenBank/DDBJ whole genome shotgun (WGS) entry which is preliminary data.</text>
</comment>
<evidence type="ECO:0000256" key="3">
    <source>
        <dbReference type="ARBA" id="ARBA00005842"/>
    </source>
</evidence>
<sequence length="298" mass="32830">MDTNISLEGKEAILIAGPTASGKSGLALDLARRFDGEVVNADSMQVYDGLRLLTARPSEEEMEGIPHHLYGHVPSADVYSTGRWLADAERAIADIRERGKIAIVVGGTGLYFRALTGGLSDIPPVPDGIRRYWREKLDADGVEAIHAELARRDPSVAAKLDTGDRQRVLRAVEVVDAHGRSIADFQTPPDKVVLKPENAVKLVLMPERAALYARINARFELMMEKGALEEVERLLALELPPATPVMKAIGVGELTDFLAGRSDMQTAVHLAQTASRQYAKRQMTWMRNQLDNSWIRNN</sequence>
<comment type="cofactor">
    <cofactor evidence="1 10">
        <name>Mg(2+)</name>
        <dbReference type="ChEBI" id="CHEBI:18420"/>
    </cofactor>
</comment>
<keyword evidence="5 10" id="KW-0819">tRNA processing</keyword>
<dbReference type="EMBL" id="SMSI01000004">
    <property type="protein sequence ID" value="TDH34208.1"/>
    <property type="molecule type" value="Genomic_DNA"/>
</dbReference>
<feature type="region of interest" description="Interaction with substrate tRNA" evidence="10">
    <location>
        <begin position="166"/>
        <end position="170"/>
    </location>
</feature>
<evidence type="ECO:0000256" key="4">
    <source>
        <dbReference type="ARBA" id="ARBA00022679"/>
    </source>
</evidence>
<dbReference type="GO" id="GO:0052381">
    <property type="term" value="F:tRNA dimethylallyltransferase activity"/>
    <property type="evidence" value="ECO:0007669"/>
    <property type="project" value="UniProtKB-UniRule"/>
</dbReference>
<gene>
    <name evidence="10 14" type="primary">miaA</name>
    <name evidence="14" type="ORF">E2A64_16130</name>
</gene>
<accession>A0A4R5PH48</accession>
<evidence type="ECO:0000256" key="2">
    <source>
        <dbReference type="ARBA" id="ARBA00003213"/>
    </source>
</evidence>
<evidence type="ECO:0000256" key="8">
    <source>
        <dbReference type="ARBA" id="ARBA00022842"/>
    </source>
</evidence>
<dbReference type="EC" id="2.5.1.75" evidence="10"/>
<keyword evidence="8 10" id="KW-0460">Magnesium</keyword>
<feature type="region of interest" description="Interaction with substrate tRNA" evidence="10">
    <location>
        <begin position="42"/>
        <end position="45"/>
    </location>
</feature>
<comment type="function">
    <text evidence="2 10 12">Catalyzes the transfer of a dimethylallyl group onto the adenine at position 37 in tRNAs that read codons beginning with uridine, leading to the formation of N6-(dimethylallyl)adenosine (i(6)A).</text>
</comment>
<dbReference type="RefSeq" id="WP_133285554.1">
    <property type="nucleotide sequence ID" value="NZ_SMSI01000004.1"/>
</dbReference>
<comment type="subunit">
    <text evidence="10">Monomer.</text>
</comment>
<comment type="catalytic activity">
    <reaction evidence="9 10 11">
        <text>adenosine(37) in tRNA + dimethylallyl diphosphate = N(6)-dimethylallyladenosine(37) in tRNA + diphosphate</text>
        <dbReference type="Rhea" id="RHEA:26482"/>
        <dbReference type="Rhea" id="RHEA-COMP:10162"/>
        <dbReference type="Rhea" id="RHEA-COMP:10375"/>
        <dbReference type="ChEBI" id="CHEBI:33019"/>
        <dbReference type="ChEBI" id="CHEBI:57623"/>
        <dbReference type="ChEBI" id="CHEBI:74411"/>
        <dbReference type="ChEBI" id="CHEBI:74415"/>
        <dbReference type="EC" id="2.5.1.75"/>
    </reaction>
</comment>
<evidence type="ECO:0000256" key="11">
    <source>
        <dbReference type="RuleBase" id="RU003783"/>
    </source>
</evidence>
<dbReference type="InterPro" id="IPR027417">
    <property type="entry name" value="P-loop_NTPase"/>
</dbReference>
<dbReference type="InterPro" id="IPR018022">
    <property type="entry name" value="IPT"/>
</dbReference>
<comment type="caution">
    <text evidence="10">Lacks conserved residue(s) required for the propagation of feature annotation.</text>
</comment>
<dbReference type="PANTHER" id="PTHR11088">
    <property type="entry name" value="TRNA DIMETHYLALLYLTRANSFERASE"/>
    <property type="match status" value="1"/>
</dbReference>
<evidence type="ECO:0000256" key="10">
    <source>
        <dbReference type="HAMAP-Rule" id="MF_00185"/>
    </source>
</evidence>
<proteinExistence type="inferred from homology"/>
<feature type="binding site" evidence="10">
    <location>
        <begin position="17"/>
        <end position="24"/>
    </location>
    <ligand>
        <name>ATP</name>
        <dbReference type="ChEBI" id="CHEBI:30616"/>
    </ligand>
</feature>
<dbReference type="Gene3D" id="1.10.20.140">
    <property type="match status" value="1"/>
</dbReference>
<dbReference type="GO" id="GO:0005524">
    <property type="term" value="F:ATP binding"/>
    <property type="evidence" value="ECO:0007669"/>
    <property type="project" value="UniProtKB-UniRule"/>
</dbReference>
<evidence type="ECO:0000256" key="1">
    <source>
        <dbReference type="ARBA" id="ARBA00001946"/>
    </source>
</evidence>
<dbReference type="AlphaFoldDB" id="A0A4R5PH48"/>